<feature type="non-terminal residue" evidence="1">
    <location>
        <position position="1"/>
    </location>
</feature>
<reference evidence="1" key="1">
    <citation type="journal article" date="2014" name="Front. Microbiol.">
        <title>High frequency of phylogenetically diverse reductive dehalogenase-homologous genes in deep subseafloor sedimentary metagenomes.</title>
        <authorList>
            <person name="Kawai M."/>
            <person name="Futagami T."/>
            <person name="Toyoda A."/>
            <person name="Takaki Y."/>
            <person name="Nishi S."/>
            <person name="Hori S."/>
            <person name="Arai W."/>
            <person name="Tsubouchi T."/>
            <person name="Morono Y."/>
            <person name="Uchiyama I."/>
            <person name="Ito T."/>
            <person name="Fujiyama A."/>
            <person name="Inagaki F."/>
            <person name="Takami H."/>
        </authorList>
    </citation>
    <scope>NUCLEOTIDE SEQUENCE</scope>
    <source>
        <strain evidence="1">Expedition CK06-06</strain>
    </source>
</reference>
<dbReference type="EMBL" id="BARU01045586">
    <property type="protein sequence ID" value="GAH94724.1"/>
    <property type="molecule type" value="Genomic_DNA"/>
</dbReference>
<organism evidence="1">
    <name type="scientific">marine sediment metagenome</name>
    <dbReference type="NCBI Taxonomy" id="412755"/>
    <lineage>
        <taxon>unclassified sequences</taxon>
        <taxon>metagenomes</taxon>
        <taxon>ecological metagenomes</taxon>
    </lineage>
</organism>
<proteinExistence type="predicted"/>
<evidence type="ECO:0008006" key="2">
    <source>
        <dbReference type="Google" id="ProtNLM"/>
    </source>
</evidence>
<sequence>DKKKAEIFKYIYRRNRAENPELSDSRIQDKMCKKFNVGLSTLYKYIYWK</sequence>
<name>X1KX26_9ZZZZ</name>
<accession>X1KX26</accession>
<protein>
    <recommendedName>
        <fullName evidence="2">HTH psq-type domain-containing protein</fullName>
    </recommendedName>
</protein>
<comment type="caution">
    <text evidence="1">The sequence shown here is derived from an EMBL/GenBank/DDBJ whole genome shotgun (WGS) entry which is preliminary data.</text>
</comment>
<dbReference type="AlphaFoldDB" id="X1KX26"/>
<evidence type="ECO:0000313" key="1">
    <source>
        <dbReference type="EMBL" id="GAH94724.1"/>
    </source>
</evidence>
<gene>
    <name evidence="1" type="ORF">S03H2_69113</name>
</gene>